<name>A0A5N6M406_9ASTR</name>
<keyword evidence="4" id="KW-0676">Redox-active center</keyword>
<comment type="subcellular location">
    <subcellularLocation>
        <location evidence="1">Cytoplasm</location>
    </subcellularLocation>
</comment>
<dbReference type="EMBL" id="SZYD01000017">
    <property type="protein sequence ID" value="KAD3068649.1"/>
    <property type="molecule type" value="Genomic_DNA"/>
</dbReference>
<dbReference type="PANTHER" id="PTHR10168">
    <property type="entry name" value="GLUTAREDOXIN"/>
    <property type="match status" value="1"/>
</dbReference>
<keyword evidence="3" id="KW-0963">Cytoplasm</keyword>
<dbReference type="InterPro" id="IPR014025">
    <property type="entry name" value="Glutaredoxin_subgr"/>
</dbReference>
<dbReference type="CDD" id="cd03419">
    <property type="entry name" value="GRX_GRXh_1_2_like"/>
    <property type="match status" value="1"/>
</dbReference>
<dbReference type="InterPro" id="IPR036249">
    <property type="entry name" value="Thioredoxin-like_sf"/>
</dbReference>
<evidence type="ECO:0000256" key="1">
    <source>
        <dbReference type="ARBA" id="ARBA00004496"/>
    </source>
</evidence>
<evidence type="ECO:0000256" key="4">
    <source>
        <dbReference type="ARBA" id="ARBA00023284"/>
    </source>
</evidence>
<dbReference type="OrthoDB" id="418495at2759"/>
<keyword evidence="7" id="KW-1185">Reference proteome</keyword>
<organism evidence="6 7">
    <name type="scientific">Mikania micrantha</name>
    <name type="common">bitter vine</name>
    <dbReference type="NCBI Taxonomy" id="192012"/>
    <lineage>
        <taxon>Eukaryota</taxon>
        <taxon>Viridiplantae</taxon>
        <taxon>Streptophyta</taxon>
        <taxon>Embryophyta</taxon>
        <taxon>Tracheophyta</taxon>
        <taxon>Spermatophyta</taxon>
        <taxon>Magnoliopsida</taxon>
        <taxon>eudicotyledons</taxon>
        <taxon>Gunneridae</taxon>
        <taxon>Pentapetalae</taxon>
        <taxon>asterids</taxon>
        <taxon>campanulids</taxon>
        <taxon>Asterales</taxon>
        <taxon>Asteraceae</taxon>
        <taxon>Asteroideae</taxon>
        <taxon>Heliantheae alliance</taxon>
        <taxon>Eupatorieae</taxon>
        <taxon>Mikania</taxon>
    </lineage>
</organism>
<evidence type="ECO:0000259" key="5">
    <source>
        <dbReference type="Pfam" id="PF00462"/>
    </source>
</evidence>
<dbReference type="InterPro" id="IPR011905">
    <property type="entry name" value="GlrX-like_pln_2"/>
</dbReference>
<accession>A0A5N6M406</accession>
<dbReference type="Pfam" id="PF00462">
    <property type="entry name" value="Glutaredoxin"/>
    <property type="match status" value="1"/>
</dbReference>
<evidence type="ECO:0000313" key="7">
    <source>
        <dbReference type="Proteomes" id="UP000326396"/>
    </source>
</evidence>
<protein>
    <recommendedName>
        <fullName evidence="5">Glutaredoxin domain-containing protein</fullName>
    </recommendedName>
</protein>
<sequence>MPKMESITSLNIDTSMSLDCHMGIRDTQHTYAYTFTRVVAEKPVVIFSKSSCCMSHAVKTLIYSFGVNPKVYELDEDPNGLKLETELNALGCKPSVPTVFIGQDLIGGANEIMSLHLQGKLAKLMRS</sequence>
<dbReference type="SUPFAM" id="SSF52833">
    <property type="entry name" value="Thioredoxin-like"/>
    <property type="match status" value="1"/>
</dbReference>
<comment type="similarity">
    <text evidence="2">Belongs to the glutaredoxin family. CC-type subfamily.</text>
</comment>
<reference evidence="6 7" key="1">
    <citation type="submission" date="2019-05" db="EMBL/GenBank/DDBJ databases">
        <title>Mikania micrantha, genome provides insights into the molecular mechanism of rapid growth.</title>
        <authorList>
            <person name="Liu B."/>
        </authorList>
    </citation>
    <scope>NUCLEOTIDE SEQUENCE [LARGE SCALE GENOMIC DNA]</scope>
    <source>
        <strain evidence="6">NLD-2019</strain>
        <tissue evidence="6">Leaf</tissue>
    </source>
</reference>
<evidence type="ECO:0000313" key="6">
    <source>
        <dbReference type="EMBL" id="KAD3068649.1"/>
    </source>
</evidence>
<dbReference type="PRINTS" id="PR00160">
    <property type="entry name" value="GLUTAREDOXIN"/>
</dbReference>
<dbReference type="Gene3D" id="3.40.30.10">
    <property type="entry name" value="Glutaredoxin"/>
    <property type="match status" value="1"/>
</dbReference>
<feature type="domain" description="Glutaredoxin" evidence="5">
    <location>
        <begin position="44"/>
        <end position="106"/>
    </location>
</feature>
<proteinExistence type="inferred from homology"/>
<evidence type="ECO:0000256" key="3">
    <source>
        <dbReference type="ARBA" id="ARBA00022490"/>
    </source>
</evidence>
<dbReference type="PROSITE" id="PS51354">
    <property type="entry name" value="GLUTAREDOXIN_2"/>
    <property type="match status" value="1"/>
</dbReference>
<dbReference type="GO" id="GO:0005737">
    <property type="term" value="C:cytoplasm"/>
    <property type="evidence" value="ECO:0007669"/>
    <property type="project" value="UniProtKB-SubCell"/>
</dbReference>
<comment type="caution">
    <text evidence="6">The sequence shown here is derived from an EMBL/GenBank/DDBJ whole genome shotgun (WGS) entry which is preliminary data.</text>
</comment>
<gene>
    <name evidence="6" type="ORF">E3N88_36529</name>
</gene>
<dbReference type="AlphaFoldDB" id="A0A5N6M406"/>
<dbReference type="InterPro" id="IPR002109">
    <property type="entry name" value="Glutaredoxin"/>
</dbReference>
<evidence type="ECO:0000256" key="2">
    <source>
        <dbReference type="ARBA" id="ARBA00007568"/>
    </source>
</evidence>
<dbReference type="Proteomes" id="UP000326396">
    <property type="component" value="Linkage Group LG7"/>
</dbReference>
<dbReference type="NCBIfam" id="TIGR02189">
    <property type="entry name" value="GlrX-like_plant"/>
    <property type="match status" value="1"/>
</dbReference>